<dbReference type="GeneID" id="63852798"/>
<dbReference type="InterPro" id="IPR045002">
    <property type="entry name" value="Ech1-like"/>
</dbReference>
<dbReference type="GO" id="GO:0006631">
    <property type="term" value="P:fatty acid metabolic process"/>
    <property type="evidence" value="ECO:0007669"/>
    <property type="project" value="UniProtKB-KW"/>
</dbReference>
<name>A0A9P4GGG3_9PLEO</name>
<dbReference type="PANTHER" id="PTHR43149:SF1">
    <property type="entry name" value="DELTA(3,5)-DELTA(2,4)-DIENOYL-COA ISOMERASE, MITOCHONDRIAL"/>
    <property type="match status" value="1"/>
</dbReference>
<dbReference type="InterPro" id="IPR001753">
    <property type="entry name" value="Enoyl-CoA_hydra/iso"/>
</dbReference>
<comment type="subcellular location">
    <subcellularLocation>
        <location evidence="1">Peroxisome</location>
    </subcellularLocation>
</comment>
<dbReference type="Gene3D" id="1.10.12.10">
    <property type="entry name" value="Lyase 2-enoyl-coa Hydratase, Chain A, domain 2"/>
    <property type="match status" value="1"/>
</dbReference>
<dbReference type="Proteomes" id="UP000800039">
    <property type="component" value="Unassembled WGS sequence"/>
</dbReference>
<evidence type="ECO:0000256" key="8">
    <source>
        <dbReference type="ARBA" id="ARBA00023098"/>
    </source>
</evidence>
<evidence type="ECO:0000256" key="9">
    <source>
        <dbReference type="ARBA" id="ARBA00023140"/>
    </source>
</evidence>
<dbReference type="InterPro" id="IPR029045">
    <property type="entry name" value="ClpP/crotonase-like_dom_sf"/>
</dbReference>
<keyword evidence="8" id="KW-0443">Lipid metabolism</keyword>
<keyword evidence="10" id="KW-0413">Isomerase</keyword>
<dbReference type="GO" id="GO:0005777">
    <property type="term" value="C:peroxisome"/>
    <property type="evidence" value="ECO:0007669"/>
    <property type="project" value="UniProtKB-SubCell"/>
</dbReference>
<comment type="caution">
    <text evidence="11">The sequence shown here is derived from an EMBL/GenBank/DDBJ whole genome shotgun (WGS) entry which is preliminary data.</text>
</comment>
<keyword evidence="6" id="KW-0007">Acetylation</keyword>
<comment type="pathway">
    <text evidence="3">Lipid metabolism; fatty acid beta-oxidation.</text>
</comment>
<dbReference type="Gene3D" id="3.90.226.10">
    <property type="entry name" value="2-enoyl-CoA Hydratase, Chain A, domain 1"/>
    <property type="match status" value="1"/>
</dbReference>
<evidence type="ECO:0000313" key="12">
    <source>
        <dbReference type="Proteomes" id="UP000800039"/>
    </source>
</evidence>
<dbReference type="EMBL" id="ML976616">
    <property type="protein sequence ID" value="KAF1844994.1"/>
    <property type="molecule type" value="Genomic_DNA"/>
</dbReference>
<dbReference type="PANTHER" id="PTHR43149">
    <property type="entry name" value="ENOYL-COA HYDRATASE"/>
    <property type="match status" value="1"/>
</dbReference>
<evidence type="ECO:0000256" key="6">
    <source>
        <dbReference type="ARBA" id="ARBA00022990"/>
    </source>
</evidence>
<keyword evidence="9" id="KW-0576">Peroxisome</keyword>
<dbReference type="OrthoDB" id="14970at2759"/>
<comment type="pathway">
    <text evidence="2">Mycotoxin biosynthesis.</text>
</comment>
<evidence type="ECO:0000256" key="3">
    <source>
        <dbReference type="ARBA" id="ARBA00005005"/>
    </source>
</evidence>
<evidence type="ECO:0000256" key="4">
    <source>
        <dbReference type="ARBA" id="ARBA00005254"/>
    </source>
</evidence>
<dbReference type="CDD" id="cd06558">
    <property type="entry name" value="crotonase-like"/>
    <property type="match status" value="1"/>
</dbReference>
<dbReference type="FunFam" id="1.10.12.10:FF:000004">
    <property type="entry name" value="Delta3,5-delta2,4-dienoyl-CoA isomerase"/>
    <property type="match status" value="1"/>
</dbReference>
<accession>A0A9P4GGG3</accession>
<dbReference type="GO" id="GO:0005739">
    <property type="term" value="C:mitochondrion"/>
    <property type="evidence" value="ECO:0007669"/>
    <property type="project" value="TreeGrafter"/>
</dbReference>
<keyword evidence="12" id="KW-1185">Reference proteome</keyword>
<dbReference type="SUPFAM" id="SSF52096">
    <property type="entry name" value="ClpP/crotonase"/>
    <property type="match status" value="1"/>
</dbReference>
<keyword evidence="7" id="KW-0843">Virulence</keyword>
<reference evidence="11" key="1">
    <citation type="submission" date="2020-01" db="EMBL/GenBank/DDBJ databases">
        <authorList>
            <consortium name="DOE Joint Genome Institute"/>
            <person name="Haridas S."/>
            <person name="Albert R."/>
            <person name="Binder M."/>
            <person name="Bloem J."/>
            <person name="Labutti K."/>
            <person name="Salamov A."/>
            <person name="Andreopoulos B."/>
            <person name="Baker S.E."/>
            <person name="Barry K."/>
            <person name="Bills G."/>
            <person name="Bluhm B.H."/>
            <person name="Cannon C."/>
            <person name="Castanera R."/>
            <person name="Culley D.E."/>
            <person name="Daum C."/>
            <person name="Ezra D."/>
            <person name="Gonzalez J.B."/>
            <person name="Henrissat B."/>
            <person name="Kuo A."/>
            <person name="Liang C."/>
            <person name="Lipzen A."/>
            <person name="Lutzoni F."/>
            <person name="Magnuson J."/>
            <person name="Mondo S."/>
            <person name="Nolan M."/>
            <person name="Ohm R."/>
            <person name="Pangilinan J."/>
            <person name="Park H.-J."/>
            <person name="Ramirez L."/>
            <person name="Alfaro M."/>
            <person name="Sun H."/>
            <person name="Tritt A."/>
            <person name="Yoshinaga Y."/>
            <person name="Zwiers L.-H."/>
            <person name="Turgeon B.G."/>
            <person name="Goodwin S.B."/>
            <person name="Spatafora J.W."/>
            <person name="Crous P.W."/>
            <person name="Grigoriev I.V."/>
        </authorList>
    </citation>
    <scope>NUCLEOTIDE SEQUENCE</scope>
    <source>
        <strain evidence="11">CBS 394.84</strain>
    </source>
</reference>
<dbReference type="FunFam" id="3.90.226.10:FF:000024">
    <property type="entry name" value="Delta3,5-delta2,4-dienoyl-CoA isomerase"/>
    <property type="match status" value="1"/>
</dbReference>
<evidence type="ECO:0000256" key="1">
    <source>
        <dbReference type="ARBA" id="ARBA00004275"/>
    </source>
</evidence>
<evidence type="ECO:0000256" key="10">
    <source>
        <dbReference type="ARBA" id="ARBA00023235"/>
    </source>
</evidence>
<protein>
    <submittedName>
        <fullName evidence="11">Delta-delta-dienoyl-CoA isomeras-like protein</fullName>
    </submittedName>
</protein>
<dbReference type="AlphaFoldDB" id="A0A9P4GGG3"/>
<evidence type="ECO:0000256" key="2">
    <source>
        <dbReference type="ARBA" id="ARBA00004685"/>
    </source>
</evidence>
<dbReference type="GO" id="GO:0051750">
    <property type="term" value="F:delta(3,5)-delta(2,4)-dienoyl-CoA isomerase activity"/>
    <property type="evidence" value="ECO:0007669"/>
    <property type="project" value="TreeGrafter"/>
</dbReference>
<proteinExistence type="inferred from homology"/>
<keyword evidence="5" id="KW-0276">Fatty acid metabolism</keyword>
<evidence type="ECO:0000313" key="11">
    <source>
        <dbReference type="EMBL" id="KAF1844994.1"/>
    </source>
</evidence>
<sequence length="287" mass="31029">MSNNAAAYQKEFFNVSFPAEYVAHVEINRPEKLNAFKEVMWHNLSAIFRALSHDPSVRAVLLTGAGPRAFTAGLDVQAASQEGALAQKSDSDSPQDSARKATTIRRHILEFQSCITDLEKCEKPVIAVLHGISFGLALDMCLACDIRVATADAKISVKEVDIGIAADIGTLSRLPHSVGNLSWVKDVALSARIFGAEEALRVGLVSSVYKNKDEAVDQALKLASLIASKSPVATLGTKDIINYSRDKTVAEGLHYTAVWNAAMLQTQDVQAAMLSGMQKRTPKFSKL</sequence>
<organism evidence="11 12">
    <name type="scientific">Cucurbitaria berberidis CBS 394.84</name>
    <dbReference type="NCBI Taxonomy" id="1168544"/>
    <lineage>
        <taxon>Eukaryota</taxon>
        <taxon>Fungi</taxon>
        <taxon>Dikarya</taxon>
        <taxon>Ascomycota</taxon>
        <taxon>Pezizomycotina</taxon>
        <taxon>Dothideomycetes</taxon>
        <taxon>Pleosporomycetidae</taxon>
        <taxon>Pleosporales</taxon>
        <taxon>Pleosporineae</taxon>
        <taxon>Cucurbitariaceae</taxon>
        <taxon>Cucurbitaria</taxon>
    </lineage>
</organism>
<dbReference type="InterPro" id="IPR014748">
    <property type="entry name" value="Enoyl-CoA_hydra_C"/>
</dbReference>
<comment type="similarity">
    <text evidence="4">Belongs to the enoyl-CoA hydratase/isomerase family.</text>
</comment>
<dbReference type="Pfam" id="PF00378">
    <property type="entry name" value="ECH_1"/>
    <property type="match status" value="1"/>
</dbReference>
<evidence type="ECO:0000256" key="7">
    <source>
        <dbReference type="ARBA" id="ARBA00023026"/>
    </source>
</evidence>
<gene>
    <name evidence="11" type="ORF">K460DRAFT_385659</name>
</gene>
<dbReference type="RefSeq" id="XP_040787557.1">
    <property type="nucleotide sequence ID" value="XM_040935547.1"/>
</dbReference>
<evidence type="ECO:0000256" key="5">
    <source>
        <dbReference type="ARBA" id="ARBA00022832"/>
    </source>
</evidence>